<dbReference type="InterPro" id="IPR037294">
    <property type="entry name" value="ABC_BtuC-like"/>
</dbReference>
<keyword evidence="3" id="KW-0813">Transport</keyword>
<evidence type="ECO:0000256" key="3">
    <source>
        <dbReference type="ARBA" id="ARBA00022448"/>
    </source>
</evidence>
<dbReference type="GO" id="GO:0022857">
    <property type="term" value="F:transmembrane transporter activity"/>
    <property type="evidence" value="ECO:0007669"/>
    <property type="project" value="InterPro"/>
</dbReference>
<keyword evidence="4" id="KW-1003">Cell membrane</keyword>
<dbReference type="AlphaFoldDB" id="A0A6N9T0W3"/>
<keyword evidence="10" id="KW-1185">Reference proteome</keyword>
<dbReference type="Pfam" id="PF01032">
    <property type="entry name" value="FecCD"/>
    <property type="match status" value="1"/>
</dbReference>
<feature type="transmembrane region" description="Helical" evidence="8">
    <location>
        <begin position="67"/>
        <end position="87"/>
    </location>
</feature>
<feature type="transmembrane region" description="Helical" evidence="8">
    <location>
        <begin position="234"/>
        <end position="257"/>
    </location>
</feature>
<dbReference type="SUPFAM" id="SSF81345">
    <property type="entry name" value="ABC transporter involved in vitamin B12 uptake, BtuC"/>
    <property type="match status" value="1"/>
</dbReference>
<accession>A0A6N9T0W3</accession>
<comment type="caution">
    <text evidence="9">The sequence shown here is derived from an EMBL/GenBank/DDBJ whole genome shotgun (WGS) entry which is preliminary data.</text>
</comment>
<feature type="transmembrane region" description="Helical" evidence="8">
    <location>
        <begin position="290"/>
        <end position="309"/>
    </location>
</feature>
<dbReference type="Proteomes" id="UP000469011">
    <property type="component" value="Unassembled WGS sequence"/>
</dbReference>
<evidence type="ECO:0000313" key="10">
    <source>
        <dbReference type="Proteomes" id="UP000469011"/>
    </source>
</evidence>
<evidence type="ECO:0000256" key="5">
    <source>
        <dbReference type="ARBA" id="ARBA00022692"/>
    </source>
</evidence>
<keyword evidence="6 8" id="KW-1133">Transmembrane helix</keyword>
<keyword evidence="7 8" id="KW-0472">Membrane</keyword>
<keyword evidence="5 8" id="KW-0812">Transmembrane</keyword>
<feature type="transmembrane region" description="Helical" evidence="8">
    <location>
        <begin position="32"/>
        <end position="52"/>
    </location>
</feature>
<feature type="transmembrane region" description="Helical" evidence="8">
    <location>
        <begin position="99"/>
        <end position="120"/>
    </location>
</feature>
<name>A0A6N9T0W3_9HYPH</name>
<evidence type="ECO:0000256" key="6">
    <source>
        <dbReference type="ARBA" id="ARBA00022989"/>
    </source>
</evidence>
<evidence type="ECO:0000256" key="8">
    <source>
        <dbReference type="SAM" id="Phobius"/>
    </source>
</evidence>
<dbReference type="EMBL" id="JAAAMG010000007">
    <property type="protein sequence ID" value="NDW04964.1"/>
    <property type="molecule type" value="Genomic_DNA"/>
</dbReference>
<feature type="transmembrane region" description="Helical" evidence="8">
    <location>
        <begin position="126"/>
        <end position="148"/>
    </location>
</feature>
<proteinExistence type="inferred from homology"/>
<dbReference type="GO" id="GO:0033214">
    <property type="term" value="P:siderophore-iron import into cell"/>
    <property type="evidence" value="ECO:0007669"/>
    <property type="project" value="TreeGrafter"/>
</dbReference>
<feature type="transmembrane region" description="Helical" evidence="8">
    <location>
        <begin position="263"/>
        <end position="283"/>
    </location>
</feature>
<feature type="transmembrane region" description="Helical" evidence="8">
    <location>
        <begin position="203"/>
        <end position="222"/>
    </location>
</feature>
<dbReference type="PANTHER" id="PTHR30472:SF19">
    <property type="entry name" value="PETROBACTIN IMPORT SYSTEM PERMEASE PROTEIN YCLO"/>
    <property type="match status" value="1"/>
</dbReference>
<dbReference type="Gene3D" id="1.10.3470.10">
    <property type="entry name" value="ABC transporter involved in vitamin B12 uptake, BtuC"/>
    <property type="match status" value="1"/>
</dbReference>
<feature type="transmembrane region" description="Helical" evidence="8">
    <location>
        <begin position="315"/>
        <end position="336"/>
    </location>
</feature>
<gene>
    <name evidence="9" type="ORF">GTK09_11025</name>
</gene>
<dbReference type="PANTHER" id="PTHR30472">
    <property type="entry name" value="FERRIC ENTEROBACTIN TRANSPORT SYSTEM PERMEASE PROTEIN"/>
    <property type="match status" value="1"/>
</dbReference>
<feature type="transmembrane region" description="Helical" evidence="8">
    <location>
        <begin position="155"/>
        <end position="176"/>
    </location>
</feature>
<organism evidence="9 10">
    <name type="scientific">Jiella pacifica</name>
    <dbReference type="NCBI Taxonomy" id="2696469"/>
    <lineage>
        <taxon>Bacteria</taxon>
        <taxon>Pseudomonadati</taxon>
        <taxon>Pseudomonadota</taxon>
        <taxon>Alphaproteobacteria</taxon>
        <taxon>Hyphomicrobiales</taxon>
        <taxon>Aurantimonadaceae</taxon>
        <taxon>Jiella</taxon>
    </lineage>
</organism>
<evidence type="ECO:0000256" key="4">
    <source>
        <dbReference type="ARBA" id="ARBA00022475"/>
    </source>
</evidence>
<evidence type="ECO:0000256" key="2">
    <source>
        <dbReference type="ARBA" id="ARBA00007935"/>
    </source>
</evidence>
<dbReference type="InterPro" id="IPR000522">
    <property type="entry name" value="ABC_transptr_permease_BtuC"/>
</dbReference>
<comment type="subcellular location">
    <subcellularLocation>
        <location evidence="1">Cell membrane</location>
        <topology evidence="1">Multi-pass membrane protein</topology>
    </subcellularLocation>
</comment>
<evidence type="ECO:0000256" key="7">
    <source>
        <dbReference type="ARBA" id="ARBA00023136"/>
    </source>
</evidence>
<dbReference type="GO" id="GO:0005886">
    <property type="term" value="C:plasma membrane"/>
    <property type="evidence" value="ECO:0007669"/>
    <property type="project" value="UniProtKB-SubCell"/>
</dbReference>
<reference evidence="9 10" key="1">
    <citation type="submission" date="2020-01" db="EMBL/GenBank/DDBJ databases">
        <title>Jiella pacifica sp. nov.</title>
        <authorList>
            <person name="Xue Z."/>
            <person name="Zhu S."/>
            <person name="Chen J."/>
            <person name="Yang J."/>
        </authorList>
    </citation>
    <scope>NUCLEOTIDE SEQUENCE [LARGE SCALE GENOMIC DNA]</scope>
    <source>
        <strain evidence="9 10">40Bstr34</strain>
    </source>
</reference>
<evidence type="ECO:0000256" key="1">
    <source>
        <dbReference type="ARBA" id="ARBA00004651"/>
    </source>
</evidence>
<sequence length="341" mass="35918">MADVAGNHVSAAAEDPAQVAPKRAARQHSLRMLAFLAVLALFSCALFMTLGARGNWSFVLPFRAPKLAAMIVVGHAIALSTVIFQTLSGNRILTPSIMGFDALYALIQTLMVVVAGTAFVTAADPMALFFAQTAVMILFALGLYGSLIGRGARDLLRLLLVGVILGVLFRSLAGFLQRLIDPNAFVVLQDRLYASFNGIETDLLAVAVVAIGLVTFAFWRLLPQLDVLALGRDTAISLGVDPVRLTQLSLGLVAVLVSVSTALVGPVTFFGLLVASLAVALVGSRRHAETLIAASLIAVICLVGGQTILERVLGFDTALGIIIEFLGGIVFLAIVLKRGIQ</sequence>
<protein>
    <submittedName>
        <fullName evidence="9">Iron chelate uptake ABC transporter family permease subunit</fullName>
    </submittedName>
</protein>
<comment type="similarity">
    <text evidence="2">Belongs to the binding-protein-dependent transport system permease family. FecCD subfamily.</text>
</comment>
<evidence type="ECO:0000313" key="9">
    <source>
        <dbReference type="EMBL" id="NDW04964.1"/>
    </source>
</evidence>